<accession>A0A1M5J2M8</accession>
<reference evidence="3" key="1">
    <citation type="submission" date="2016-11" db="EMBL/GenBank/DDBJ databases">
        <authorList>
            <person name="Varghese N."/>
            <person name="Submissions S."/>
        </authorList>
    </citation>
    <scope>NUCLEOTIDE SEQUENCE [LARGE SCALE GENOMIC DNA]</scope>
    <source>
        <strain evidence="3">CGMCC 1.8995</strain>
    </source>
</reference>
<dbReference type="OrthoDB" id="9932687at2"/>
<gene>
    <name evidence="2" type="ORF">SAMN05216361_1904</name>
</gene>
<dbReference type="AlphaFoldDB" id="A0A1M5J2M8"/>
<dbReference type="STRING" id="634436.SAMN05216361_1904"/>
<organism evidence="2 3">
    <name type="scientific">Marisediminitalea aggregata</name>
    <dbReference type="NCBI Taxonomy" id="634436"/>
    <lineage>
        <taxon>Bacteria</taxon>
        <taxon>Pseudomonadati</taxon>
        <taxon>Pseudomonadota</taxon>
        <taxon>Gammaproteobacteria</taxon>
        <taxon>Alteromonadales</taxon>
        <taxon>Alteromonadaceae</taxon>
        <taxon>Marisediminitalea</taxon>
    </lineage>
</organism>
<name>A0A1M5J2M8_9ALTE</name>
<evidence type="ECO:0000313" key="3">
    <source>
        <dbReference type="Proteomes" id="UP000184520"/>
    </source>
</evidence>
<dbReference type="RefSeq" id="WP_073321523.1">
    <property type="nucleotide sequence ID" value="NZ_FQWD01000003.1"/>
</dbReference>
<evidence type="ECO:0000313" key="2">
    <source>
        <dbReference type="EMBL" id="SHG34460.1"/>
    </source>
</evidence>
<feature type="region of interest" description="Disordered" evidence="1">
    <location>
        <begin position="35"/>
        <end position="66"/>
    </location>
</feature>
<proteinExistence type="predicted"/>
<dbReference type="EMBL" id="FQWD01000003">
    <property type="protein sequence ID" value="SHG34460.1"/>
    <property type="molecule type" value="Genomic_DNA"/>
</dbReference>
<dbReference type="Proteomes" id="UP000184520">
    <property type="component" value="Unassembled WGS sequence"/>
</dbReference>
<sequence>MTAIKILEKLGVDPNSDLSQLTEQDRAEIEALMTSMADTENQPALTIVKPDSPDEEEPKEPESVSV</sequence>
<keyword evidence="3" id="KW-1185">Reference proteome</keyword>
<evidence type="ECO:0000256" key="1">
    <source>
        <dbReference type="SAM" id="MobiDB-lite"/>
    </source>
</evidence>
<protein>
    <submittedName>
        <fullName evidence="2">Uncharacterized protein</fullName>
    </submittedName>
</protein>